<protein>
    <submittedName>
        <fullName evidence="4">Class I SAM-dependent methyltransferase</fullName>
    </submittedName>
</protein>
<dbReference type="EMBL" id="BAAATR010000053">
    <property type="protein sequence ID" value="GAA2275903.1"/>
    <property type="molecule type" value="Genomic_DNA"/>
</dbReference>
<dbReference type="PANTHER" id="PTHR43619">
    <property type="entry name" value="S-ADENOSYL-L-METHIONINE-DEPENDENT METHYLTRANSFERASE YKTD-RELATED"/>
    <property type="match status" value="1"/>
</dbReference>
<reference evidence="4 5" key="1">
    <citation type="journal article" date="2019" name="Int. J. Syst. Evol. Microbiol.">
        <title>The Global Catalogue of Microorganisms (GCM) 10K type strain sequencing project: providing services to taxonomists for standard genome sequencing and annotation.</title>
        <authorList>
            <consortium name="The Broad Institute Genomics Platform"/>
            <consortium name="The Broad Institute Genome Sequencing Center for Infectious Disease"/>
            <person name="Wu L."/>
            <person name="Ma J."/>
        </authorList>
    </citation>
    <scope>NUCLEOTIDE SEQUENCE [LARGE SCALE GENOMIC DNA]</scope>
    <source>
        <strain evidence="4 5">JCM 7356</strain>
    </source>
</reference>
<dbReference type="SUPFAM" id="SSF53335">
    <property type="entry name" value="S-adenosyl-L-methionine-dependent methyltransferases"/>
    <property type="match status" value="1"/>
</dbReference>
<dbReference type="Proteomes" id="UP001500305">
    <property type="component" value="Unassembled WGS sequence"/>
</dbReference>
<accession>A0ABN3EYB3</accession>
<dbReference type="InterPro" id="IPR029063">
    <property type="entry name" value="SAM-dependent_MTases_sf"/>
</dbReference>
<feature type="region of interest" description="Disordered" evidence="3">
    <location>
        <begin position="1"/>
        <end position="20"/>
    </location>
</feature>
<dbReference type="GO" id="GO:0008168">
    <property type="term" value="F:methyltransferase activity"/>
    <property type="evidence" value="ECO:0007669"/>
    <property type="project" value="UniProtKB-KW"/>
</dbReference>
<gene>
    <name evidence="4" type="ORF">GCM10010430_72220</name>
</gene>
<dbReference type="Pfam" id="PF04072">
    <property type="entry name" value="LCM"/>
    <property type="match status" value="1"/>
</dbReference>
<dbReference type="GO" id="GO:0032259">
    <property type="term" value="P:methylation"/>
    <property type="evidence" value="ECO:0007669"/>
    <property type="project" value="UniProtKB-KW"/>
</dbReference>
<evidence type="ECO:0000313" key="5">
    <source>
        <dbReference type="Proteomes" id="UP001500305"/>
    </source>
</evidence>
<evidence type="ECO:0000256" key="1">
    <source>
        <dbReference type="ARBA" id="ARBA00022603"/>
    </source>
</evidence>
<evidence type="ECO:0000256" key="3">
    <source>
        <dbReference type="SAM" id="MobiDB-lite"/>
    </source>
</evidence>
<evidence type="ECO:0000256" key="2">
    <source>
        <dbReference type="ARBA" id="ARBA00022679"/>
    </source>
</evidence>
<sequence length="297" mass="32335">MAVEQPGGSGVSSEGASGIPSQGEVKAELAGVCETTLWTLYQRAVEARRPDGLLHDPKAVELVERIDFPFAERFGGGDLLAQLQALRVGSFDREVADFLVRCPRGTVVCLGDGLETQYWRVDNGRAHWVSVDLPESIALRERLLPPGPRQRLVGCSVTDHRWMDEVETEHGVLITTEGLLMYLRPGEVRELIAGCAERFPGATFVLDAVPRWLSRLASKGKVRGHGFQAPPMPFGMDADERDKLATAHPGVVEVRDVLPLAGRGLLGRLIPAAARLPLIGSRRPSVVALRFADRARG</sequence>
<dbReference type="PANTHER" id="PTHR43619:SF2">
    <property type="entry name" value="S-ADENOSYL-L-METHIONINE-DEPENDENT METHYLTRANSFERASES SUPERFAMILY PROTEIN"/>
    <property type="match status" value="1"/>
</dbReference>
<keyword evidence="1 4" id="KW-0489">Methyltransferase</keyword>
<dbReference type="RefSeq" id="WP_344640805.1">
    <property type="nucleotide sequence ID" value="NZ_BAAATR010000053.1"/>
</dbReference>
<keyword evidence="5" id="KW-1185">Reference proteome</keyword>
<proteinExistence type="predicted"/>
<dbReference type="InterPro" id="IPR007213">
    <property type="entry name" value="Ppm1/Ppm2/Tcmp"/>
</dbReference>
<keyword evidence="2" id="KW-0808">Transferase</keyword>
<organism evidence="4 5">
    <name type="scientific">Kitasatospora cystarginea</name>
    <dbReference type="NCBI Taxonomy" id="58350"/>
    <lineage>
        <taxon>Bacteria</taxon>
        <taxon>Bacillati</taxon>
        <taxon>Actinomycetota</taxon>
        <taxon>Actinomycetes</taxon>
        <taxon>Kitasatosporales</taxon>
        <taxon>Streptomycetaceae</taxon>
        <taxon>Kitasatospora</taxon>
    </lineage>
</organism>
<evidence type="ECO:0000313" key="4">
    <source>
        <dbReference type="EMBL" id="GAA2275903.1"/>
    </source>
</evidence>
<name>A0ABN3EYB3_9ACTN</name>
<comment type="caution">
    <text evidence="4">The sequence shown here is derived from an EMBL/GenBank/DDBJ whole genome shotgun (WGS) entry which is preliminary data.</text>
</comment>
<dbReference type="Gene3D" id="3.40.50.150">
    <property type="entry name" value="Vaccinia Virus protein VP39"/>
    <property type="match status" value="1"/>
</dbReference>